<name>A0ABD4QJE5_9BACI</name>
<keyword evidence="11" id="KW-1185">Reference proteome</keyword>
<dbReference type="InterPro" id="IPR050627">
    <property type="entry name" value="Nitroreductase/BluB"/>
</dbReference>
<evidence type="ECO:0000256" key="7">
    <source>
        <dbReference type="ARBA" id="ARBA00023027"/>
    </source>
</evidence>
<evidence type="ECO:0000256" key="2">
    <source>
        <dbReference type="ARBA" id="ARBA00007118"/>
    </source>
</evidence>
<proteinExistence type="inferred from homology"/>
<keyword evidence="4" id="KW-0288">FMN</keyword>
<keyword evidence="3" id="KW-0285">Flavoprotein</keyword>
<dbReference type="Gene3D" id="3.40.109.10">
    <property type="entry name" value="NADH Oxidase"/>
    <property type="match status" value="1"/>
</dbReference>
<comment type="cofactor">
    <cofactor evidence="1">
        <name>FMN</name>
        <dbReference type="ChEBI" id="CHEBI:58210"/>
    </cofactor>
</comment>
<keyword evidence="6" id="KW-0560">Oxidoreductase</keyword>
<reference evidence="10 12" key="2">
    <citation type="submission" date="2021-04" db="EMBL/GenBank/DDBJ databases">
        <title>Isolation of newly marine bacteria for enzymatic activity.</title>
        <authorList>
            <person name="Hadi W.A.M."/>
            <person name="Nair A.J.J."/>
            <person name="Edwin B.T."/>
        </authorList>
    </citation>
    <scope>NUCLEOTIDE SEQUENCE [LARGE SCALE GENOMIC DNA]</scope>
    <source>
        <strain evidence="10 12">B28A</strain>
    </source>
</reference>
<dbReference type="InterPro" id="IPR029479">
    <property type="entry name" value="Nitroreductase"/>
</dbReference>
<evidence type="ECO:0000313" key="10">
    <source>
        <dbReference type="EMBL" id="MBR8689880.1"/>
    </source>
</evidence>
<sequence>MRDKEQLKKEIIEAYEFRHATKEFDPTKKISEDDFAFILETGRLSPSSVGFEPWKFIVVQNEAFREKLKEYTWGAQKQLPTASHFVLILARTDARYNSAYAEYINKQIKGMTDETFEMVKERYKEFQENDLHLLENERTLFDWASKQTYIALGNMMTAAAQIGIDSCPVEGFSYDEIHRILDEEGLLEDGQYDISVMAAFGYRVTEPKRGKTRRPMDEVAVWLRS</sequence>
<dbReference type="Proteomes" id="UP000050272">
    <property type="component" value="Unassembled WGS sequence"/>
</dbReference>
<accession>A0ABD4QJE5</accession>
<evidence type="ECO:0000256" key="4">
    <source>
        <dbReference type="ARBA" id="ARBA00022643"/>
    </source>
</evidence>
<dbReference type="CDD" id="cd02149">
    <property type="entry name" value="NfsB-like"/>
    <property type="match status" value="1"/>
</dbReference>
<gene>
    <name evidence="9" type="ORF">AKG37_06550</name>
    <name evidence="10" type="ORF">KCQ59_08795</name>
</gene>
<evidence type="ECO:0000256" key="3">
    <source>
        <dbReference type="ARBA" id="ARBA00022630"/>
    </source>
</evidence>
<organism evidence="10 12">
    <name type="scientific">Bacillus australimaris</name>
    <dbReference type="NCBI Taxonomy" id="1326968"/>
    <lineage>
        <taxon>Bacteria</taxon>
        <taxon>Bacillati</taxon>
        <taxon>Bacillota</taxon>
        <taxon>Bacilli</taxon>
        <taxon>Bacillales</taxon>
        <taxon>Bacillaceae</taxon>
        <taxon>Bacillus</taxon>
    </lineage>
</organism>
<evidence type="ECO:0000313" key="12">
    <source>
        <dbReference type="Proteomes" id="UP000676804"/>
    </source>
</evidence>
<comment type="similarity">
    <text evidence="2">Belongs to the nitroreductase family.</text>
</comment>
<dbReference type="EMBL" id="JAGQFH010000012">
    <property type="protein sequence ID" value="MBR8689880.1"/>
    <property type="molecule type" value="Genomic_DNA"/>
</dbReference>
<dbReference type="EMBL" id="LGYN01000012">
    <property type="protein sequence ID" value="KPN14719.1"/>
    <property type="molecule type" value="Genomic_DNA"/>
</dbReference>
<keyword evidence="5" id="KW-0521">NADP</keyword>
<dbReference type="Proteomes" id="UP000676804">
    <property type="component" value="Unassembled WGS sequence"/>
</dbReference>
<dbReference type="PANTHER" id="PTHR23026:SF125">
    <property type="entry name" value="OXYGEN-INSENSITIVE NAD(P)H NITROREDUCTASE"/>
    <property type="match status" value="1"/>
</dbReference>
<dbReference type="InterPro" id="IPR033878">
    <property type="entry name" value="NfsB-like"/>
</dbReference>
<evidence type="ECO:0000313" key="9">
    <source>
        <dbReference type="EMBL" id="KPN14719.1"/>
    </source>
</evidence>
<dbReference type="RefSeq" id="WP_060698431.1">
    <property type="nucleotide sequence ID" value="NZ_JAGQFH010000012.1"/>
</dbReference>
<comment type="caution">
    <text evidence="10">The sequence shown here is derived from an EMBL/GenBank/DDBJ whole genome shotgun (WGS) entry which is preliminary data.</text>
</comment>
<evidence type="ECO:0000256" key="5">
    <source>
        <dbReference type="ARBA" id="ARBA00022857"/>
    </source>
</evidence>
<keyword evidence="7" id="KW-0520">NAD</keyword>
<dbReference type="InterPro" id="IPR000415">
    <property type="entry name" value="Nitroreductase-like"/>
</dbReference>
<feature type="domain" description="Nitroreductase" evidence="8">
    <location>
        <begin position="17"/>
        <end position="202"/>
    </location>
</feature>
<dbReference type="SUPFAM" id="SSF55469">
    <property type="entry name" value="FMN-dependent nitroreductase-like"/>
    <property type="match status" value="1"/>
</dbReference>
<reference evidence="9 11" key="1">
    <citation type="submission" date="2015-07" db="EMBL/GenBank/DDBJ databases">
        <title>Bacillus zhangzhouensis sp. nov. and Bacillus nanhaiticus sp. nov.</title>
        <authorList>
            <person name="Liu Y."/>
            <person name="Lai Q."/>
            <person name="Shao Z."/>
        </authorList>
    </citation>
    <scope>NUCLEOTIDE SEQUENCE [LARGE SCALE GENOMIC DNA]</scope>
    <source>
        <strain evidence="9 11">NH7I_1</strain>
    </source>
</reference>
<dbReference type="GO" id="GO:0016491">
    <property type="term" value="F:oxidoreductase activity"/>
    <property type="evidence" value="ECO:0007669"/>
    <property type="project" value="UniProtKB-KW"/>
</dbReference>
<dbReference type="Pfam" id="PF00881">
    <property type="entry name" value="Nitroreductase"/>
    <property type="match status" value="1"/>
</dbReference>
<evidence type="ECO:0000313" key="11">
    <source>
        <dbReference type="Proteomes" id="UP000050272"/>
    </source>
</evidence>
<dbReference type="AlphaFoldDB" id="A0ABD4QJE5"/>
<evidence type="ECO:0000256" key="6">
    <source>
        <dbReference type="ARBA" id="ARBA00023002"/>
    </source>
</evidence>
<evidence type="ECO:0000256" key="1">
    <source>
        <dbReference type="ARBA" id="ARBA00001917"/>
    </source>
</evidence>
<evidence type="ECO:0000259" key="8">
    <source>
        <dbReference type="Pfam" id="PF00881"/>
    </source>
</evidence>
<dbReference type="PANTHER" id="PTHR23026">
    <property type="entry name" value="NADPH NITROREDUCTASE"/>
    <property type="match status" value="1"/>
</dbReference>
<protein>
    <submittedName>
        <fullName evidence="9">NAD(P)H nitroreductase</fullName>
    </submittedName>
    <submittedName>
        <fullName evidence="10">NAD(P)H-dependent oxidoreductase</fullName>
    </submittedName>
</protein>